<reference evidence="1 2" key="1">
    <citation type="submission" date="2018-05" db="EMBL/GenBank/DDBJ databases">
        <title>Chitinophaga sp. K3CV102501T nov., isolated from isolated from a monsoon evergreen broad-leaved forest soil.</title>
        <authorList>
            <person name="Lv Y."/>
        </authorList>
    </citation>
    <scope>NUCLEOTIDE SEQUENCE [LARGE SCALE GENOMIC DNA]</scope>
    <source>
        <strain evidence="1 2">GDMCC 1.1325</strain>
    </source>
</reference>
<dbReference type="RefSeq" id="WP_113619060.1">
    <property type="nucleotide sequence ID" value="NZ_QFFJ01000002.1"/>
</dbReference>
<accession>A0A365XVC1</accession>
<dbReference type="OrthoDB" id="767836at2"/>
<comment type="caution">
    <text evidence="1">The sequence shown here is derived from an EMBL/GenBank/DDBJ whole genome shotgun (WGS) entry which is preliminary data.</text>
</comment>
<evidence type="ECO:0000313" key="2">
    <source>
        <dbReference type="Proteomes" id="UP000253410"/>
    </source>
</evidence>
<dbReference type="EMBL" id="QFFJ01000002">
    <property type="protein sequence ID" value="RBL90312.1"/>
    <property type="molecule type" value="Genomic_DNA"/>
</dbReference>
<protein>
    <recommendedName>
        <fullName evidence="3">BZIP transcription factor</fullName>
    </recommendedName>
</protein>
<sequence>MKHIWMLVAGVAACPLLSNGQDYIKNQFNGPQEANLFISGRAKIGADYTGTKGAVGLYPGDAANAGFVEFFRPNGVRKGIIGYGNDYTINYTGENGTNHVFTEGNVGIGVANPTSKLDVNGGVNASDMIRSAHAMAVAAPNGNYSILAWDVSTNYTPYVGTINAGADFAIWGGNAERMRITKDGNVGIGTVFPQSKLAVRGTITSTRVMVTQDNWSDFVFDPSYQLPSLTHVEKFIQENKRLPEIPSAAEVKEHGLDVGDNQAKLLQKIEELTLYLIEQNKQLQTQQNLLQSQDKKIKELEQRLNTVAH</sequence>
<evidence type="ECO:0008006" key="3">
    <source>
        <dbReference type="Google" id="ProtNLM"/>
    </source>
</evidence>
<dbReference type="Proteomes" id="UP000253410">
    <property type="component" value="Unassembled WGS sequence"/>
</dbReference>
<organism evidence="1 2">
    <name type="scientific">Chitinophaga flava</name>
    <dbReference type="NCBI Taxonomy" id="2259036"/>
    <lineage>
        <taxon>Bacteria</taxon>
        <taxon>Pseudomonadati</taxon>
        <taxon>Bacteroidota</taxon>
        <taxon>Chitinophagia</taxon>
        <taxon>Chitinophagales</taxon>
        <taxon>Chitinophagaceae</taxon>
        <taxon>Chitinophaga</taxon>
    </lineage>
</organism>
<evidence type="ECO:0000313" key="1">
    <source>
        <dbReference type="EMBL" id="RBL90312.1"/>
    </source>
</evidence>
<name>A0A365XVC1_9BACT</name>
<dbReference type="AlphaFoldDB" id="A0A365XVC1"/>
<keyword evidence="2" id="KW-1185">Reference proteome</keyword>
<proteinExistence type="predicted"/>
<gene>
    <name evidence="1" type="ORF">DF182_28005</name>
</gene>